<protein>
    <recommendedName>
        <fullName evidence="3">Ribbon-helix-helix protein CopG domain-containing protein</fullName>
    </recommendedName>
</protein>
<dbReference type="RefSeq" id="WP_166951822.1">
    <property type="nucleotide sequence ID" value="NZ_JAASQI010000004.1"/>
</dbReference>
<evidence type="ECO:0000313" key="2">
    <source>
        <dbReference type="Proteomes" id="UP001429580"/>
    </source>
</evidence>
<organism evidence="1 2">
    <name type="scientific">Pseudochelatococcus lubricantis</name>
    <dbReference type="NCBI Taxonomy" id="1538102"/>
    <lineage>
        <taxon>Bacteria</taxon>
        <taxon>Pseudomonadati</taxon>
        <taxon>Pseudomonadota</taxon>
        <taxon>Alphaproteobacteria</taxon>
        <taxon>Hyphomicrobiales</taxon>
        <taxon>Chelatococcaceae</taxon>
        <taxon>Pseudochelatococcus</taxon>
    </lineage>
</organism>
<sequence>MSVLASERLIVPISSQDKQRVEARAREIGVSTAEYVRRSLQNFDPAAAGARQKREEEEQELALLLEALHTSRAATLAQLDRTEAALDTALAYFAEKKAAAEQTAA</sequence>
<accession>A0ABX0UYX8</accession>
<reference evidence="1 2" key="1">
    <citation type="submission" date="2020-03" db="EMBL/GenBank/DDBJ databases">
        <title>Genomic Encyclopedia of Type Strains, Phase IV (KMG-IV): sequencing the most valuable type-strain genomes for metagenomic binning, comparative biology and taxonomic classification.</title>
        <authorList>
            <person name="Goeker M."/>
        </authorList>
    </citation>
    <scope>NUCLEOTIDE SEQUENCE [LARGE SCALE GENOMIC DNA]</scope>
    <source>
        <strain evidence="1 2">DSM 103870</strain>
    </source>
</reference>
<keyword evidence="2" id="KW-1185">Reference proteome</keyword>
<dbReference type="Proteomes" id="UP001429580">
    <property type="component" value="Unassembled WGS sequence"/>
</dbReference>
<proteinExistence type="predicted"/>
<dbReference type="EMBL" id="JAASQI010000004">
    <property type="protein sequence ID" value="NIJ58159.1"/>
    <property type="molecule type" value="Genomic_DNA"/>
</dbReference>
<gene>
    <name evidence="1" type="ORF">FHS82_002001</name>
</gene>
<name>A0ABX0UYX8_9HYPH</name>
<comment type="caution">
    <text evidence="1">The sequence shown here is derived from an EMBL/GenBank/DDBJ whole genome shotgun (WGS) entry which is preliminary data.</text>
</comment>
<evidence type="ECO:0000313" key="1">
    <source>
        <dbReference type="EMBL" id="NIJ58159.1"/>
    </source>
</evidence>
<evidence type="ECO:0008006" key="3">
    <source>
        <dbReference type="Google" id="ProtNLM"/>
    </source>
</evidence>